<evidence type="ECO:0000313" key="2">
    <source>
        <dbReference type="EMBL" id="MFD2639475.1"/>
    </source>
</evidence>
<evidence type="ECO:0000313" key="3">
    <source>
        <dbReference type="Proteomes" id="UP001597452"/>
    </source>
</evidence>
<dbReference type="Proteomes" id="UP001597452">
    <property type="component" value="Unassembled WGS sequence"/>
</dbReference>
<feature type="transmembrane region" description="Helical" evidence="1">
    <location>
        <begin position="26"/>
        <end position="46"/>
    </location>
</feature>
<proteinExistence type="predicted"/>
<gene>
    <name evidence="2" type="ORF">ACFSW4_11395</name>
</gene>
<feature type="transmembrane region" description="Helical" evidence="1">
    <location>
        <begin position="66"/>
        <end position="85"/>
    </location>
</feature>
<keyword evidence="1" id="KW-1133">Transmembrane helix</keyword>
<feature type="transmembrane region" description="Helical" evidence="1">
    <location>
        <begin position="184"/>
        <end position="208"/>
    </location>
</feature>
<name>A0ABW5QCT2_9BACI</name>
<keyword evidence="1" id="KW-0472">Membrane</keyword>
<evidence type="ECO:0000256" key="1">
    <source>
        <dbReference type="SAM" id="Phobius"/>
    </source>
</evidence>
<keyword evidence="3" id="KW-1185">Reference proteome</keyword>
<evidence type="ECO:0008006" key="4">
    <source>
        <dbReference type="Google" id="ProtNLM"/>
    </source>
</evidence>
<dbReference type="EMBL" id="JBHUMZ010000025">
    <property type="protein sequence ID" value="MFD2639475.1"/>
    <property type="molecule type" value="Genomic_DNA"/>
</dbReference>
<feature type="transmembrane region" description="Helical" evidence="1">
    <location>
        <begin position="214"/>
        <end position="235"/>
    </location>
</feature>
<comment type="caution">
    <text evidence="2">The sequence shown here is derived from an EMBL/GenBank/DDBJ whole genome shotgun (WGS) entry which is preliminary data.</text>
</comment>
<feature type="transmembrane region" description="Helical" evidence="1">
    <location>
        <begin position="146"/>
        <end position="172"/>
    </location>
</feature>
<protein>
    <recommendedName>
        <fullName evidence="4">ABC transporter permease</fullName>
    </recommendedName>
</protein>
<feature type="transmembrane region" description="Helical" evidence="1">
    <location>
        <begin position="106"/>
        <end position="134"/>
    </location>
</feature>
<keyword evidence="1" id="KW-0812">Transmembrane</keyword>
<organism evidence="2 3">
    <name type="scientific">Piscibacillus salipiscarius</name>
    <dbReference type="NCBI Taxonomy" id="299480"/>
    <lineage>
        <taxon>Bacteria</taxon>
        <taxon>Bacillati</taxon>
        <taxon>Bacillota</taxon>
        <taxon>Bacilli</taxon>
        <taxon>Bacillales</taxon>
        <taxon>Bacillaceae</taxon>
        <taxon>Piscibacillus</taxon>
    </lineage>
</organism>
<sequence>MSLHHPNLWNVVNKQWKYKWISYKSVFQGLIIVQIIAIVFSLLGVGNGGFGSGAFHLNVQYVSGDIVFFFTCIWAFFIALAIDRMDNRLAEQIFVSNAMSHHLSNIMFIGVSNAIGAISVIMASFCVKILHIWIFGLDAFVFFGEYTLPGLITFFLTTFFYLILFSGAGYLIGSIMRQGKIMKVATIAIVGGMIFLQESRLEPVFIFFGQESHLVLFITKVLLTSLISFGLAVVFSRRLEVQ</sequence>
<accession>A0ABW5QCT2</accession>
<reference evidence="3" key="1">
    <citation type="journal article" date="2019" name="Int. J. Syst. Evol. Microbiol.">
        <title>The Global Catalogue of Microorganisms (GCM) 10K type strain sequencing project: providing services to taxonomists for standard genome sequencing and annotation.</title>
        <authorList>
            <consortium name="The Broad Institute Genomics Platform"/>
            <consortium name="The Broad Institute Genome Sequencing Center for Infectious Disease"/>
            <person name="Wu L."/>
            <person name="Ma J."/>
        </authorList>
    </citation>
    <scope>NUCLEOTIDE SEQUENCE [LARGE SCALE GENOMIC DNA]</scope>
    <source>
        <strain evidence="3">TISTR 1571</strain>
    </source>
</reference>
<dbReference type="RefSeq" id="WP_377329398.1">
    <property type="nucleotide sequence ID" value="NZ_JBHUMZ010000025.1"/>
</dbReference>